<evidence type="ECO:0000313" key="2">
    <source>
        <dbReference type="Proteomes" id="UP000177354"/>
    </source>
</evidence>
<reference evidence="1 2" key="1">
    <citation type="journal article" date="2016" name="Nat. Commun.">
        <title>Thousands of microbial genomes shed light on interconnected biogeochemical processes in an aquifer system.</title>
        <authorList>
            <person name="Anantharaman K."/>
            <person name="Brown C.T."/>
            <person name="Hug L.A."/>
            <person name="Sharon I."/>
            <person name="Castelle C.J."/>
            <person name="Probst A.J."/>
            <person name="Thomas B.C."/>
            <person name="Singh A."/>
            <person name="Wilkins M.J."/>
            <person name="Karaoz U."/>
            <person name="Brodie E.L."/>
            <person name="Williams K.H."/>
            <person name="Hubbard S.S."/>
            <person name="Banfield J.F."/>
        </authorList>
    </citation>
    <scope>NUCLEOTIDE SEQUENCE [LARGE SCALE GENOMIC DNA]</scope>
</reference>
<organism evidence="1 2">
    <name type="scientific">Candidatus Gottesmanbacteria bacterium RIFCSPHIGHO2_01_FULL_40_15</name>
    <dbReference type="NCBI Taxonomy" id="1798376"/>
    <lineage>
        <taxon>Bacteria</taxon>
        <taxon>Candidatus Gottesmaniibacteriota</taxon>
    </lineage>
</organism>
<comment type="caution">
    <text evidence="1">The sequence shown here is derived from an EMBL/GenBank/DDBJ whole genome shotgun (WGS) entry which is preliminary data.</text>
</comment>
<dbReference type="EMBL" id="MFJF01000020">
    <property type="protein sequence ID" value="OGG05985.1"/>
    <property type="molecule type" value="Genomic_DNA"/>
</dbReference>
<accession>A0A1F5Z0U5</accession>
<evidence type="ECO:0000313" key="1">
    <source>
        <dbReference type="EMBL" id="OGG05985.1"/>
    </source>
</evidence>
<dbReference type="AlphaFoldDB" id="A0A1F5Z0U5"/>
<name>A0A1F5Z0U5_9BACT</name>
<dbReference type="Proteomes" id="UP000177354">
    <property type="component" value="Unassembled WGS sequence"/>
</dbReference>
<protein>
    <submittedName>
        <fullName evidence="1">Uncharacterized protein</fullName>
    </submittedName>
</protein>
<sequence>MSEFLNHYFEINKPVEAVRAVMEIPQGEMHFHLTFGHIYLMKTDAVVIPQLMFELDKRMIIRPDIHEKIDSTIVNLSHNSLNQFGYYQIGDEGGYVIYNRPGGRSLLGDLPLYKNINKLKTENDFIQAAVISALIDTNFNQAEQISIPSYLYSVSEYNVKRSLFNTLEAVYIFCKGIREEDLKIQKIHFVVPEPFSEKRSRDLEDVLYNNLRVLEKKYLDGNG</sequence>
<proteinExistence type="predicted"/>
<gene>
    <name evidence="1" type="ORF">A2777_02490</name>
</gene>